<dbReference type="EMBL" id="UINC01043556">
    <property type="protein sequence ID" value="SVB47748.1"/>
    <property type="molecule type" value="Genomic_DNA"/>
</dbReference>
<dbReference type="PANTHER" id="PTHR41349:SF1">
    <property type="entry name" value="PROTEIN CBG08683"/>
    <property type="match status" value="1"/>
</dbReference>
<dbReference type="InterPro" id="IPR036691">
    <property type="entry name" value="Endo/exonu/phosph_ase_sf"/>
</dbReference>
<dbReference type="PANTHER" id="PTHR41349">
    <property type="match status" value="1"/>
</dbReference>
<dbReference type="GO" id="GO:0003824">
    <property type="term" value="F:catalytic activity"/>
    <property type="evidence" value="ECO:0007669"/>
    <property type="project" value="InterPro"/>
</dbReference>
<feature type="domain" description="Endonuclease/exonuclease/phosphatase" evidence="1">
    <location>
        <begin position="29"/>
        <end position="271"/>
    </location>
</feature>
<organism evidence="2">
    <name type="scientific">marine metagenome</name>
    <dbReference type="NCBI Taxonomy" id="408172"/>
    <lineage>
        <taxon>unclassified sequences</taxon>
        <taxon>metagenomes</taxon>
        <taxon>ecological metagenomes</taxon>
    </lineage>
</organism>
<dbReference type="AlphaFoldDB" id="A0A382EAM1"/>
<accession>A0A382EAM1</accession>
<sequence length="324" mass="35572">MKKLYLLYPLLLFVFITCEEEVNTEITVMSFNVWSGENSQAGRNKIVEIILSGEADIIGVQEMGNGEGESIANSLGFHYHQQSSGDIQVISRFPIVRQSPFNLGVLIEINPGQNVWLFNAHLAPYPYQPYDLRDGILGMEESTVIAAAEAARGSKVNNYLADMSAALNSGIPVFFTGDFNEPSHLDWTEAAAEATERPFDLKVEYPASKKIVDAGMLDSFRAVRADEVNNQAYTWTPGRPPPNLNSNEVHDRIDLVYYKGDGVVSIASQTIGLSESNANTDIGVAGFNADHRAVVSRFEIVIPDGNSALTFSGLVHKIRAMIVR</sequence>
<dbReference type="SUPFAM" id="SSF56219">
    <property type="entry name" value="DNase I-like"/>
    <property type="match status" value="1"/>
</dbReference>
<gene>
    <name evidence="2" type="ORF">METZ01_LOCUS200602</name>
</gene>
<reference evidence="2" key="1">
    <citation type="submission" date="2018-05" db="EMBL/GenBank/DDBJ databases">
        <authorList>
            <person name="Lanie J.A."/>
            <person name="Ng W.-L."/>
            <person name="Kazmierczak K.M."/>
            <person name="Andrzejewski T.M."/>
            <person name="Davidsen T.M."/>
            <person name="Wayne K.J."/>
            <person name="Tettelin H."/>
            <person name="Glass J.I."/>
            <person name="Rusch D."/>
            <person name="Podicherti R."/>
            <person name="Tsui H.-C.T."/>
            <person name="Winkler M.E."/>
        </authorList>
    </citation>
    <scope>NUCLEOTIDE SEQUENCE</scope>
</reference>
<dbReference type="InterPro" id="IPR005135">
    <property type="entry name" value="Endo/exonuclease/phosphatase"/>
</dbReference>
<proteinExistence type="predicted"/>
<protein>
    <recommendedName>
        <fullName evidence="1">Endonuclease/exonuclease/phosphatase domain-containing protein</fullName>
    </recommendedName>
</protein>
<name>A0A382EAM1_9ZZZZ</name>
<evidence type="ECO:0000313" key="2">
    <source>
        <dbReference type="EMBL" id="SVB47748.1"/>
    </source>
</evidence>
<dbReference type="Pfam" id="PF03372">
    <property type="entry name" value="Exo_endo_phos"/>
    <property type="match status" value="1"/>
</dbReference>
<evidence type="ECO:0000259" key="1">
    <source>
        <dbReference type="Pfam" id="PF03372"/>
    </source>
</evidence>
<dbReference type="Gene3D" id="3.60.10.10">
    <property type="entry name" value="Endonuclease/exonuclease/phosphatase"/>
    <property type="match status" value="1"/>
</dbReference>